<feature type="region of interest" description="Disordered" evidence="1">
    <location>
        <begin position="270"/>
        <end position="321"/>
    </location>
</feature>
<gene>
    <name evidence="2" type="ORF">RJ641_035928</name>
</gene>
<dbReference type="Gene3D" id="1.25.40.10">
    <property type="entry name" value="Tetratricopeptide repeat domain"/>
    <property type="match status" value="1"/>
</dbReference>
<dbReference type="Proteomes" id="UP001370490">
    <property type="component" value="Unassembled WGS sequence"/>
</dbReference>
<evidence type="ECO:0000256" key="1">
    <source>
        <dbReference type="SAM" id="MobiDB-lite"/>
    </source>
</evidence>
<keyword evidence="3" id="KW-1185">Reference proteome</keyword>
<proteinExistence type="predicted"/>
<organism evidence="2 3">
    <name type="scientific">Dillenia turbinata</name>
    <dbReference type="NCBI Taxonomy" id="194707"/>
    <lineage>
        <taxon>Eukaryota</taxon>
        <taxon>Viridiplantae</taxon>
        <taxon>Streptophyta</taxon>
        <taxon>Embryophyta</taxon>
        <taxon>Tracheophyta</taxon>
        <taxon>Spermatophyta</taxon>
        <taxon>Magnoliopsida</taxon>
        <taxon>eudicotyledons</taxon>
        <taxon>Gunneridae</taxon>
        <taxon>Pentapetalae</taxon>
        <taxon>Dilleniales</taxon>
        <taxon>Dilleniaceae</taxon>
        <taxon>Dillenia</taxon>
    </lineage>
</organism>
<accession>A0AAN8VJV2</accession>
<dbReference type="SUPFAM" id="SSF48452">
    <property type="entry name" value="TPR-like"/>
    <property type="match status" value="1"/>
</dbReference>
<feature type="compositionally biased region" description="Low complexity" evidence="1">
    <location>
        <begin position="298"/>
        <end position="311"/>
    </location>
</feature>
<dbReference type="AlphaFoldDB" id="A0AAN8VJV2"/>
<dbReference type="EMBL" id="JBAMMX010000009">
    <property type="protein sequence ID" value="KAK6933034.1"/>
    <property type="molecule type" value="Genomic_DNA"/>
</dbReference>
<dbReference type="PANTHER" id="PTHR26312:SF176">
    <property type="entry name" value="TETRATRICOPEPTIDE-LIKE HELICAL DOMAIN-CONTAINING PROTEIN-RELATED"/>
    <property type="match status" value="1"/>
</dbReference>
<sequence length="488" mass="55239">MTIEMGVVEVSATGLQWCHPIYQKPTSITKLCRKSSWFYSTLKPIKLLILEPKKPTFRTTCVANLHEHEHSEYLFENQNLSPFSSSEVETLEPLLLGIKPDPPNWPEREELFRSNIERIASNLEIPVSLRIIKKKQQWQEGSREAQELTYGSVNKAFNSMVFIIRELQSFTLHMKDGLCCGDFDGVVNRVQRELNTSFVWLFQQVFAKTPTLMVYLMILLANFTVHSMTDNANFALASTLSSETESSVLETEVASTSESSRIKTSIVSAREGNFGGGGQRVYPTASGSESGDRHVDRPSPSSVGDSSSVPDDAGKGLETEGRDLMMEDEMNLWGSMVSDAVRMQWGSEVEAIDQDVIQGLVSPVSVEVEAEDYEIYYKTDFEYQLGLWSEPSNPLLLCNYAQFLYLVVHDHDRAEECFRRAVAVEPPEAEALSQYAKFLWVIRKDKWGAEERYQQAMMAEPDNHYHSANYANFLWNTGGEDTCYPLNS</sequence>
<comment type="caution">
    <text evidence="2">The sequence shown here is derived from an EMBL/GenBank/DDBJ whole genome shotgun (WGS) entry which is preliminary data.</text>
</comment>
<name>A0AAN8VJV2_9MAGN</name>
<protein>
    <submittedName>
        <fullName evidence="2">Uncharacterized protein</fullName>
    </submittedName>
</protein>
<feature type="compositionally biased region" description="Basic and acidic residues" evidence="1">
    <location>
        <begin position="312"/>
        <end position="321"/>
    </location>
</feature>
<dbReference type="PANTHER" id="PTHR26312">
    <property type="entry name" value="TETRATRICOPEPTIDE REPEAT PROTEIN 5"/>
    <property type="match status" value="1"/>
</dbReference>
<evidence type="ECO:0000313" key="3">
    <source>
        <dbReference type="Proteomes" id="UP001370490"/>
    </source>
</evidence>
<dbReference type="InterPro" id="IPR011990">
    <property type="entry name" value="TPR-like_helical_dom_sf"/>
</dbReference>
<reference evidence="2 3" key="1">
    <citation type="submission" date="2023-12" db="EMBL/GenBank/DDBJ databases">
        <title>A high-quality genome assembly for Dillenia turbinata (Dilleniales).</title>
        <authorList>
            <person name="Chanderbali A."/>
        </authorList>
    </citation>
    <scope>NUCLEOTIDE SEQUENCE [LARGE SCALE GENOMIC DNA]</scope>
    <source>
        <strain evidence="2">LSX21</strain>
        <tissue evidence="2">Leaf</tissue>
    </source>
</reference>
<evidence type="ECO:0000313" key="2">
    <source>
        <dbReference type="EMBL" id="KAK6933034.1"/>
    </source>
</evidence>